<feature type="binding site" evidence="2">
    <location>
        <position position="424"/>
    </location>
    <ligand>
        <name>Mn(2+)</name>
        <dbReference type="ChEBI" id="CHEBI:29035"/>
        <label>2</label>
    </ligand>
</feature>
<dbReference type="FunFam" id="3.90.1640.10:FF:000002">
    <property type="entry name" value="Cyclic-di-AMP phosphodiesterase"/>
    <property type="match status" value="1"/>
</dbReference>
<dbReference type="SUPFAM" id="SSF64182">
    <property type="entry name" value="DHH phosphoesterases"/>
    <property type="match status" value="1"/>
</dbReference>
<dbReference type="GO" id="GO:0003676">
    <property type="term" value="F:nucleic acid binding"/>
    <property type="evidence" value="ECO:0007669"/>
    <property type="project" value="UniProtKB-UniRule"/>
</dbReference>
<feature type="transmembrane region" description="Helical" evidence="3">
    <location>
        <begin position="7"/>
        <end position="24"/>
    </location>
</feature>
<feature type="domain" description="PAS" evidence="4">
    <location>
        <begin position="69"/>
        <end position="110"/>
    </location>
</feature>
<keyword evidence="2" id="KW-0464">Manganese</keyword>
<dbReference type="EC" id="3.1.4.-" evidence="1"/>
<dbReference type="InterPro" id="IPR003156">
    <property type="entry name" value="DHHA1_dom"/>
</dbReference>
<comment type="subcellular location">
    <subcellularLocation>
        <location evidence="1">Cell membrane</location>
    </subcellularLocation>
</comment>
<dbReference type="SMART" id="SM00267">
    <property type="entry name" value="GGDEF"/>
    <property type="match status" value="1"/>
</dbReference>
<dbReference type="Gene3D" id="3.10.310.30">
    <property type="match status" value="1"/>
</dbReference>
<keyword evidence="3" id="KW-1133">Transmembrane helix</keyword>
<dbReference type="PROSITE" id="PS51257">
    <property type="entry name" value="PROKAR_LIPOPROTEIN"/>
    <property type="match status" value="1"/>
</dbReference>
<dbReference type="Gene3D" id="3.30.450.20">
    <property type="entry name" value="PAS domain"/>
    <property type="match status" value="1"/>
</dbReference>
<dbReference type="InterPro" id="IPR035965">
    <property type="entry name" value="PAS-like_dom_sf"/>
</dbReference>
<dbReference type="PANTHER" id="PTHR47618">
    <property type="entry name" value="BIFUNCTIONAL OLIGORIBONUCLEASE AND PAP PHOSPHATASE NRNA"/>
    <property type="match status" value="1"/>
</dbReference>
<dbReference type="Pfam" id="PF24898">
    <property type="entry name" value="GGDEF_GdpP"/>
    <property type="match status" value="1"/>
</dbReference>
<keyword evidence="7" id="KW-1185">Reference proteome</keyword>
<feature type="binding site" evidence="2">
    <location>
        <position position="351"/>
    </location>
    <ligand>
        <name>Mn(2+)</name>
        <dbReference type="ChEBI" id="CHEBI:29035"/>
        <label>1</label>
    </ligand>
</feature>
<reference evidence="6 7" key="1">
    <citation type="submission" date="2015-09" db="EMBL/GenBank/DDBJ databases">
        <authorList>
            <consortium name="Pathogen Informatics"/>
        </authorList>
    </citation>
    <scope>NUCLEOTIDE SEQUENCE [LARGE SCALE GENOMIC DNA]</scope>
    <source>
        <strain evidence="6 7">2789STDY5608828</strain>
    </source>
</reference>
<dbReference type="InterPro" id="IPR029787">
    <property type="entry name" value="Nucleotide_cyclase"/>
</dbReference>
<feature type="binding site" evidence="2">
    <location>
        <position position="357"/>
    </location>
    <ligand>
        <name>Mn(2+)</name>
        <dbReference type="ChEBI" id="CHEBI:29035"/>
        <label>2</label>
    </ligand>
</feature>
<keyword evidence="1" id="KW-1003">Cell membrane</keyword>
<keyword evidence="6" id="KW-0689">Ribosomal protein</keyword>
<dbReference type="PROSITE" id="PS50887">
    <property type="entry name" value="GGDEF"/>
    <property type="match status" value="1"/>
</dbReference>
<evidence type="ECO:0000313" key="7">
    <source>
        <dbReference type="Proteomes" id="UP000095546"/>
    </source>
</evidence>
<comment type="catalytic activity">
    <reaction evidence="1">
        <text>3',3'-c-di-AMP + H2O = 5'-O-phosphonoadenylyl-(3'-&gt;5')-adenosine + H(+)</text>
        <dbReference type="Rhea" id="RHEA:54420"/>
        <dbReference type="ChEBI" id="CHEBI:15377"/>
        <dbReference type="ChEBI" id="CHEBI:15378"/>
        <dbReference type="ChEBI" id="CHEBI:71500"/>
        <dbReference type="ChEBI" id="CHEBI:138171"/>
    </reaction>
</comment>
<dbReference type="RefSeq" id="WP_036377146.1">
    <property type="nucleotide sequence ID" value="NZ_CABIWZ010000008.1"/>
</dbReference>
<dbReference type="PIRSF" id="PIRSF026583">
    <property type="entry name" value="YybT"/>
    <property type="match status" value="1"/>
</dbReference>
<name>A0A173ZXT9_9FIRM</name>
<dbReference type="PANTHER" id="PTHR47618:SF2">
    <property type="entry name" value="CYCLIC-DI-AMP PHOSPHODIESTERASE GDPP"/>
    <property type="match status" value="1"/>
</dbReference>
<dbReference type="STRING" id="187979.ERS852385_01399"/>
<evidence type="ECO:0000313" key="6">
    <source>
        <dbReference type="EMBL" id="CUN80045.1"/>
    </source>
</evidence>
<keyword evidence="1" id="KW-0378">Hydrolase</keyword>
<comment type="function">
    <text evidence="1">Has phosphodiesterase (PDE) activity against cyclic-di-AMP (c-di-AMP).</text>
</comment>
<dbReference type="Pfam" id="PF01368">
    <property type="entry name" value="DHH"/>
    <property type="match status" value="1"/>
</dbReference>
<evidence type="ECO:0000259" key="5">
    <source>
        <dbReference type="PROSITE" id="PS50887"/>
    </source>
</evidence>
<dbReference type="GO" id="GO:0046872">
    <property type="term" value="F:metal ion binding"/>
    <property type="evidence" value="ECO:0007669"/>
    <property type="project" value="UniProtKB-KW"/>
</dbReference>
<dbReference type="GO" id="GO:0005886">
    <property type="term" value="C:plasma membrane"/>
    <property type="evidence" value="ECO:0007669"/>
    <property type="project" value="UniProtKB-SubCell"/>
</dbReference>
<dbReference type="eggNOG" id="COG3887">
    <property type="taxonomic scope" value="Bacteria"/>
</dbReference>
<evidence type="ECO:0000256" key="1">
    <source>
        <dbReference type="PIRNR" id="PIRNR026583"/>
    </source>
</evidence>
<dbReference type="InterPro" id="IPR000014">
    <property type="entry name" value="PAS"/>
</dbReference>
<dbReference type="OrthoDB" id="9759476at2"/>
<dbReference type="SUPFAM" id="SSF55785">
    <property type="entry name" value="PYP-like sensor domain (PAS domain)"/>
    <property type="match status" value="1"/>
</dbReference>
<feature type="binding site" evidence="2">
    <location>
        <position position="424"/>
    </location>
    <ligand>
        <name>Mn(2+)</name>
        <dbReference type="ChEBI" id="CHEBI:29035"/>
        <label>1</label>
    </ligand>
</feature>
<dbReference type="Proteomes" id="UP000095546">
    <property type="component" value="Unassembled WGS sequence"/>
</dbReference>
<feature type="binding site" evidence="2">
    <location>
        <position position="503"/>
    </location>
    <ligand>
        <name>Mn(2+)</name>
        <dbReference type="ChEBI" id="CHEBI:29035"/>
        <label>2</label>
    </ligand>
</feature>
<dbReference type="InterPro" id="IPR001667">
    <property type="entry name" value="DDH_dom"/>
</dbReference>
<dbReference type="Gene3D" id="3.90.1640.10">
    <property type="entry name" value="inorganic pyrophosphatase (n-terminal core)"/>
    <property type="match status" value="1"/>
</dbReference>
<dbReference type="AlphaFoldDB" id="A0A173ZXT9"/>
<evidence type="ECO:0000259" key="4">
    <source>
        <dbReference type="PROSITE" id="PS50112"/>
    </source>
</evidence>
<keyword evidence="2" id="KW-0479">Metal-binding</keyword>
<sequence>MPRNLSAWIDLSIHLFVILMLIGILSCYNYFIAAIAFVIWLCLAFFVKERCHDRSRRFERYCRNVVRNLNEMMNYAIEDLPQGILIVNQEGRIQWCNERMAEYAGKKPEQDTDVKDIWPAVIIGPVWGTVGEYVFANEDRYYQVRYRPVPVPPHQAPLMALYVQDITGFETLRSSYKLSRTVLAYIQIDNYDEVIQGLDEAARTALLLSVNQQLDTWMKSLGGFMRRVSDDLYVVILERKGLDKAIAARFDILDKVRQLHSANRLPVTLSMGVAVADCQSMADLGTQAQAGLDLALGRGGDQVAVQIGGKTQFFGGRAKAVEKHTRVKARVVAHAIREIMEGADAVYVMGHHNEDFDCFGASMGVAKMARQLGKPVKIVLSDMNEGIGKFEDILKDNEEYRDIIVHADDLAGTTALNPVLVVVDTHIPHLVAAPALLERIPRVIVIDHHRRSEHFIKNPLLVYIEPASSSSSELVTELLMYFGDDLVLSRVEATALYSGIVVDTKNFAVQTGVRTFDAAAYLRRSGADPVMVRHLFRTDYETTVALAKAEARSEFYEGGLIVSTCPELISNGQVIAAQVADSLLRIENVRMSIVVFQLTEDTVGISARSTGELNVQVIMEAFGGGGHQNVAGAQVKGGDVEDIKQQAIEIAKKYIEENDQDESNLTAGR</sequence>
<gene>
    <name evidence="6" type="ORF">ERS852385_01399</name>
</gene>
<dbReference type="SUPFAM" id="SSF55073">
    <property type="entry name" value="Nucleotide cyclase"/>
    <property type="match status" value="1"/>
</dbReference>
<evidence type="ECO:0000256" key="2">
    <source>
        <dbReference type="PIRSR" id="PIRSR026583-50"/>
    </source>
</evidence>
<dbReference type="InterPro" id="IPR051319">
    <property type="entry name" value="Oligoribo/pAp-PDE_c-di-AMP_PDE"/>
</dbReference>
<feature type="binding site" evidence="2">
    <location>
        <position position="355"/>
    </location>
    <ligand>
        <name>Mn(2+)</name>
        <dbReference type="ChEBI" id="CHEBI:29035"/>
        <label>1</label>
    </ligand>
</feature>
<protein>
    <recommendedName>
        <fullName evidence="1">Cyclic-di-AMP phosphodiesterase</fullName>
        <ecNumber evidence="1">3.1.4.-</ecNumber>
    </recommendedName>
</protein>
<accession>A0A173ZXT9</accession>
<dbReference type="InterPro" id="IPR043128">
    <property type="entry name" value="Rev_trsase/Diguanyl_cyclase"/>
</dbReference>
<keyword evidence="6" id="KW-0687">Ribonucleoprotein</keyword>
<dbReference type="InterPro" id="IPR038763">
    <property type="entry name" value="DHH_sf"/>
</dbReference>
<dbReference type="GO" id="GO:0106409">
    <property type="term" value="F:cyclic-di-AMP phosphodiesterase activity"/>
    <property type="evidence" value="ECO:0007669"/>
    <property type="project" value="RHEA"/>
</dbReference>
<keyword evidence="3" id="KW-0812">Transmembrane</keyword>
<dbReference type="GO" id="GO:0016787">
    <property type="term" value="F:hydrolase activity"/>
    <property type="evidence" value="ECO:0007669"/>
    <property type="project" value="UniProtKB-UniRule"/>
</dbReference>
<evidence type="ECO:0000256" key="3">
    <source>
        <dbReference type="SAM" id="Phobius"/>
    </source>
</evidence>
<dbReference type="InterPro" id="IPR000160">
    <property type="entry name" value="GGDEF_dom"/>
</dbReference>
<dbReference type="Pfam" id="PF02272">
    <property type="entry name" value="DHHA1"/>
    <property type="match status" value="1"/>
</dbReference>
<feature type="binding site" evidence="2">
    <location>
        <position position="448"/>
    </location>
    <ligand>
        <name>Mn(2+)</name>
        <dbReference type="ChEBI" id="CHEBI:29035"/>
        <label>2</label>
    </ligand>
</feature>
<organism evidence="6 7">
    <name type="scientific">Mitsuokella jalaludinii</name>
    <dbReference type="NCBI Taxonomy" id="187979"/>
    <lineage>
        <taxon>Bacteria</taxon>
        <taxon>Bacillati</taxon>
        <taxon>Bacillota</taxon>
        <taxon>Negativicutes</taxon>
        <taxon>Selenomonadales</taxon>
        <taxon>Selenomonadaceae</taxon>
        <taxon>Mitsuokella</taxon>
    </lineage>
</organism>
<feature type="domain" description="GGDEF" evidence="5">
    <location>
        <begin position="179"/>
        <end position="308"/>
    </location>
</feature>
<comment type="similarity">
    <text evidence="1">Belongs to the GdpP/PdeA phosphodiesterase family.</text>
</comment>
<dbReference type="InterPro" id="IPR014528">
    <property type="entry name" value="GdpP/PdeA"/>
</dbReference>
<proteinExistence type="inferred from homology"/>
<dbReference type="PROSITE" id="PS50112">
    <property type="entry name" value="PAS"/>
    <property type="match status" value="1"/>
</dbReference>
<dbReference type="Gene3D" id="3.30.70.270">
    <property type="match status" value="1"/>
</dbReference>
<dbReference type="EMBL" id="CYYU01000008">
    <property type="protein sequence ID" value="CUN80045.1"/>
    <property type="molecule type" value="Genomic_DNA"/>
</dbReference>
<dbReference type="GO" id="GO:0005840">
    <property type="term" value="C:ribosome"/>
    <property type="evidence" value="ECO:0007669"/>
    <property type="project" value="UniProtKB-KW"/>
</dbReference>
<dbReference type="Pfam" id="PF13188">
    <property type="entry name" value="PAS_8"/>
    <property type="match status" value="1"/>
</dbReference>
<comment type="cofactor">
    <cofactor evidence="2">
        <name>Mn(2+)</name>
        <dbReference type="ChEBI" id="CHEBI:29035"/>
    </cofactor>
    <text evidence="2">For phosphodiesterase activity, probably binds 2 Mn(2+) per subunit.</text>
</comment>
<keyword evidence="1 3" id="KW-0472">Membrane</keyword>